<keyword evidence="2" id="KW-1185">Reference proteome</keyword>
<name>A0A1T0ABX8_9GAMM</name>
<dbReference type="RefSeq" id="WP_078275551.1">
    <property type="nucleotide sequence ID" value="NZ_UGQE01000001.1"/>
</dbReference>
<dbReference type="STRING" id="34060.B0181_00550"/>
<evidence type="ECO:0000313" key="2">
    <source>
        <dbReference type="Proteomes" id="UP000190435"/>
    </source>
</evidence>
<evidence type="ECO:0000313" key="1">
    <source>
        <dbReference type="EMBL" id="OOR93168.1"/>
    </source>
</evidence>
<dbReference type="AlphaFoldDB" id="A0A1T0ABX8"/>
<accession>A0A1T0ABX8</accession>
<sequence length="59" mass="7057">MKNKTQSYQLISKNCGKLAQFGKIWLKLNEIWQNFPKFTQTFPKFQPTFHQNCNSYAQI</sequence>
<protein>
    <submittedName>
        <fullName evidence="1">Uncharacterized protein</fullName>
    </submittedName>
</protein>
<comment type="caution">
    <text evidence="1">The sequence shown here is derived from an EMBL/GenBank/DDBJ whole genome shotgun (WGS) entry which is preliminary data.</text>
</comment>
<proteinExistence type="predicted"/>
<dbReference type="EMBL" id="MUXU01000005">
    <property type="protein sequence ID" value="OOR93168.1"/>
    <property type="molecule type" value="Genomic_DNA"/>
</dbReference>
<organism evidence="1 2">
    <name type="scientific">Moraxella caviae</name>
    <dbReference type="NCBI Taxonomy" id="34060"/>
    <lineage>
        <taxon>Bacteria</taxon>
        <taxon>Pseudomonadati</taxon>
        <taxon>Pseudomonadota</taxon>
        <taxon>Gammaproteobacteria</taxon>
        <taxon>Moraxellales</taxon>
        <taxon>Moraxellaceae</taxon>
        <taxon>Moraxella</taxon>
    </lineage>
</organism>
<dbReference type="Proteomes" id="UP000190435">
    <property type="component" value="Unassembled WGS sequence"/>
</dbReference>
<gene>
    <name evidence="1" type="ORF">B0181_00550</name>
</gene>
<reference evidence="1 2" key="1">
    <citation type="submission" date="2017-02" db="EMBL/GenBank/DDBJ databases">
        <title>Draft genome sequence of Moraxella caviae CCUG 355 type strain.</title>
        <authorList>
            <person name="Engstrom-Jakobsson H."/>
            <person name="Salva-Serra F."/>
            <person name="Thorell K."/>
            <person name="Gonzales-Siles L."/>
            <person name="Karlsson R."/>
            <person name="Boulund F."/>
            <person name="Engstrand L."/>
            <person name="Moore E."/>
        </authorList>
    </citation>
    <scope>NUCLEOTIDE SEQUENCE [LARGE SCALE GENOMIC DNA]</scope>
    <source>
        <strain evidence="1 2">CCUG 355</strain>
    </source>
</reference>